<reference evidence="2" key="1">
    <citation type="submission" date="2023-03" db="EMBL/GenBank/DDBJ databases">
        <authorList>
            <person name="Steffen K."/>
            <person name="Cardenas P."/>
        </authorList>
    </citation>
    <scope>NUCLEOTIDE SEQUENCE</scope>
</reference>
<dbReference type="PANTHER" id="PTHR24020:SF84">
    <property type="entry name" value="VWFA DOMAIN-CONTAINING PROTEIN"/>
    <property type="match status" value="1"/>
</dbReference>
<keyword evidence="3" id="KW-1185">Reference proteome</keyword>
<proteinExistence type="predicted"/>
<comment type="caution">
    <text evidence="2">The sequence shown here is derived from an EMBL/GenBank/DDBJ whole genome shotgun (WGS) entry which is preliminary data.</text>
</comment>
<dbReference type="Pfam" id="PF00092">
    <property type="entry name" value="VWA"/>
    <property type="match status" value="1"/>
</dbReference>
<name>A0AA35SCW1_GEOBA</name>
<accession>A0AA35SCW1</accession>
<dbReference type="PROSITE" id="PS50234">
    <property type="entry name" value="VWFA"/>
    <property type="match status" value="1"/>
</dbReference>
<evidence type="ECO:0000313" key="3">
    <source>
        <dbReference type="Proteomes" id="UP001174909"/>
    </source>
</evidence>
<dbReference type="InterPro" id="IPR002035">
    <property type="entry name" value="VWF_A"/>
</dbReference>
<organism evidence="2 3">
    <name type="scientific">Geodia barretti</name>
    <name type="common">Barrett's horny sponge</name>
    <dbReference type="NCBI Taxonomy" id="519541"/>
    <lineage>
        <taxon>Eukaryota</taxon>
        <taxon>Metazoa</taxon>
        <taxon>Porifera</taxon>
        <taxon>Demospongiae</taxon>
        <taxon>Heteroscleromorpha</taxon>
        <taxon>Tetractinellida</taxon>
        <taxon>Astrophorina</taxon>
        <taxon>Geodiidae</taxon>
        <taxon>Geodia</taxon>
    </lineage>
</organism>
<protein>
    <recommendedName>
        <fullName evidence="1">VWFA domain-containing protein</fullName>
    </recommendedName>
</protein>
<evidence type="ECO:0000313" key="2">
    <source>
        <dbReference type="EMBL" id="CAI8027124.1"/>
    </source>
</evidence>
<feature type="domain" description="VWFA" evidence="1">
    <location>
        <begin position="74"/>
        <end position="146"/>
    </location>
</feature>
<dbReference type="AlphaFoldDB" id="A0AA35SCW1"/>
<dbReference type="Gene3D" id="3.40.50.410">
    <property type="entry name" value="von Willebrand factor, type A domain"/>
    <property type="match status" value="1"/>
</dbReference>
<evidence type="ECO:0000259" key="1">
    <source>
        <dbReference type="PROSITE" id="PS50234"/>
    </source>
</evidence>
<dbReference type="SUPFAM" id="SSF53300">
    <property type="entry name" value="vWA-like"/>
    <property type="match status" value="1"/>
</dbReference>
<dbReference type="PANTHER" id="PTHR24020">
    <property type="entry name" value="COLLAGEN ALPHA"/>
    <property type="match status" value="1"/>
</dbReference>
<sequence>MTFDHEYFVEFCFDCFDNTCGGRVDARDAIKTIDYRYGRSGTRWTHTAGAARCVCDFMLTQTCGVPVASDCIDVVFITDGRSNDPNLNVCNEIACLHNRYGVTTYAIGIGNAYDPELECISNADPNSFHLFNFLDFDEFEDTFQELVDTLLMGQVSPTTGDPYVCIGTGGVGTAGCH</sequence>
<gene>
    <name evidence="2" type="ORF">GBAR_LOCUS15527</name>
</gene>
<dbReference type="InterPro" id="IPR050525">
    <property type="entry name" value="ECM_Assembly_Org"/>
</dbReference>
<dbReference type="InterPro" id="IPR036465">
    <property type="entry name" value="vWFA_dom_sf"/>
</dbReference>
<dbReference type="Proteomes" id="UP001174909">
    <property type="component" value="Unassembled WGS sequence"/>
</dbReference>
<dbReference type="EMBL" id="CASHTH010002259">
    <property type="protein sequence ID" value="CAI8027124.1"/>
    <property type="molecule type" value="Genomic_DNA"/>
</dbReference>